<accession>A0AA38P2Z3</accession>
<comment type="caution">
    <text evidence="2">The sequence shown here is derived from an EMBL/GenBank/DDBJ whole genome shotgun (WGS) entry which is preliminary data.</text>
</comment>
<evidence type="ECO:0000313" key="3">
    <source>
        <dbReference type="Proteomes" id="UP001163846"/>
    </source>
</evidence>
<feature type="compositionally biased region" description="Polar residues" evidence="1">
    <location>
        <begin position="113"/>
        <end position="122"/>
    </location>
</feature>
<reference evidence="2" key="1">
    <citation type="submission" date="2022-08" db="EMBL/GenBank/DDBJ databases">
        <authorList>
            <consortium name="DOE Joint Genome Institute"/>
            <person name="Min B."/>
            <person name="Riley R."/>
            <person name="Sierra-Patev S."/>
            <person name="Naranjo-Ortiz M."/>
            <person name="Looney B."/>
            <person name="Konkel Z."/>
            <person name="Slot J.C."/>
            <person name="Sakamoto Y."/>
            <person name="Steenwyk J.L."/>
            <person name="Rokas A."/>
            <person name="Carro J."/>
            <person name="Camarero S."/>
            <person name="Ferreira P."/>
            <person name="Molpeceres G."/>
            <person name="Ruiz-Duenas F.J."/>
            <person name="Serrano A."/>
            <person name="Henrissat B."/>
            <person name="Drula E."/>
            <person name="Hughes K.W."/>
            <person name="Mata J.L."/>
            <person name="Ishikawa N.K."/>
            <person name="Vargas-Isla R."/>
            <person name="Ushijima S."/>
            <person name="Smith C.A."/>
            <person name="Ahrendt S."/>
            <person name="Andreopoulos W."/>
            <person name="He G."/>
            <person name="Labutti K."/>
            <person name="Lipzen A."/>
            <person name="Ng V."/>
            <person name="Sandor L."/>
            <person name="Barry K."/>
            <person name="Martinez A.T."/>
            <person name="Xiao Y."/>
            <person name="Gibbons J.G."/>
            <person name="Terashima K."/>
            <person name="Hibbett D.S."/>
            <person name="Grigoriev I.V."/>
        </authorList>
    </citation>
    <scope>NUCLEOTIDE SEQUENCE</scope>
    <source>
        <strain evidence="2">TFB9207</strain>
    </source>
</reference>
<dbReference type="AlphaFoldDB" id="A0AA38P2Z3"/>
<dbReference type="EMBL" id="MU806419">
    <property type="protein sequence ID" value="KAJ3835358.1"/>
    <property type="molecule type" value="Genomic_DNA"/>
</dbReference>
<name>A0AA38P2Z3_9AGAR</name>
<feature type="region of interest" description="Disordered" evidence="1">
    <location>
        <begin position="1"/>
        <end position="43"/>
    </location>
</feature>
<organism evidence="2 3">
    <name type="scientific">Lentinula raphanica</name>
    <dbReference type="NCBI Taxonomy" id="153919"/>
    <lineage>
        <taxon>Eukaryota</taxon>
        <taxon>Fungi</taxon>
        <taxon>Dikarya</taxon>
        <taxon>Basidiomycota</taxon>
        <taxon>Agaricomycotina</taxon>
        <taxon>Agaricomycetes</taxon>
        <taxon>Agaricomycetidae</taxon>
        <taxon>Agaricales</taxon>
        <taxon>Marasmiineae</taxon>
        <taxon>Omphalotaceae</taxon>
        <taxon>Lentinula</taxon>
    </lineage>
</organism>
<sequence length="274" mass="30719">MADSDSDCYEPSQEVHVISRKRRQSSSVKMEVEDNSDLNPPHRATFTSSMEISADMLAGALNDDIGSQEYIDTICGFHGLDRSEMVPTEVKEEEEQSQIPFHWTMSREEHSSPGEQHQTTDSGLPDDQSYIEKLEAEVSRLDHEVTRLEVHSNLLEIRNADAIERLRRMGGIVRALSQANTESQGRLRALQAAQVQPSKRVRYQCGNTVSRSASKTTASVATQTDQKAMEDLQGYQQLCEIVGYIFTDIGHAHTPHDVAEALHPLLKKLCKEEP</sequence>
<dbReference type="Proteomes" id="UP001163846">
    <property type="component" value="Unassembled WGS sequence"/>
</dbReference>
<keyword evidence="3" id="KW-1185">Reference proteome</keyword>
<gene>
    <name evidence="2" type="ORF">F5878DRAFT_628120</name>
</gene>
<evidence type="ECO:0000256" key="1">
    <source>
        <dbReference type="SAM" id="MobiDB-lite"/>
    </source>
</evidence>
<evidence type="ECO:0000313" key="2">
    <source>
        <dbReference type="EMBL" id="KAJ3835358.1"/>
    </source>
</evidence>
<feature type="region of interest" description="Disordered" evidence="1">
    <location>
        <begin position="107"/>
        <end position="126"/>
    </location>
</feature>
<proteinExistence type="predicted"/>
<protein>
    <submittedName>
        <fullName evidence="2">Uncharacterized protein</fullName>
    </submittedName>
</protein>